<gene>
    <name evidence="1" type="ORF">AQUCO_10000043v1</name>
</gene>
<organism evidence="1 2">
    <name type="scientific">Aquilegia coerulea</name>
    <name type="common">Rocky mountain columbine</name>
    <dbReference type="NCBI Taxonomy" id="218851"/>
    <lineage>
        <taxon>Eukaryota</taxon>
        <taxon>Viridiplantae</taxon>
        <taxon>Streptophyta</taxon>
        <taxon>Embryophyta</taxon>
        <taxon>Tracheophyta</taxon>
        <taxon>Spermatophyta</taxon>
        <taxon>Magnoliopsida</taxon>
        <taxon>Ranunculales</taxon>
        <taxon>Ranunculaceae</taxon>
        <taxon>Thalictroideae</taxon>
        <taxon>Aquilegia</taxon>
    </lineage>
</organism>
<dbReference type="InParanoid" id="A0A2G5C489"/>
<name>A0A2G5C489_AQUCA</name>
<proteinExistence type="predicted"/>
<dbReference type="Proteomes" id="UP000230069">
    <property type="component" value="Unassembled WGS sequence"/>
</dbReference>
<keyword evidence="2" id="KW-1185">Reference proteome</keyword>
<evidence type="ECO:0000313" key="1">
    <source>
        <dbReference type="EMBL" id="PIA26108.1"/>
    </source>
</evidence>
<protein>
    <submittedName>
        <fullName evidence="1">Uncharacterized protein</fullName>
    </submittedName>
</protein>
<reference evidence="1 2" key="1">
    <citation type="submission" date="2017-09" db="EMBL/GenBank/DDBJ databases">
        <title>WGS assembly of Aquilegia coerulea Goldsmith.</title>
        <authorList>
            <person name="Hodges S."/>
            <person name="Kramer E."/>
            <person name="Nordborg M."/>
            <person name="Tomkins J."/>
            <person name="Borevitz J."/>
            <person name="Derieg N."/>
            <person name="Yan J."/>
            <person name="Mihaltcheva S."/>
            <person name="Hayes R.D."/>
            <person name="Rokhsar D."/>
        </authorList>
    </citation>
    <scope>NUCLEOTIDE SEQUENCE [LARGE SCALE GENOMIC DNA]</scope>
    <source>
        <strain evidence="2">cv. Goldsmith</strain>
    </source>
</reference>
<sequence>MMKSVRKLELFVLAPCLCSFPVVPKTIWSCFIFVLRFESMKCNVFAFTLVYILMQIQQPNVQILASTPLLNSLVWRDFYCTSLISKHTNILSWILIASLTFSACRCDNALLRFMYNLASLV</sequence>
<dbReference type="AlphaFoldDB" id="A0A2G5C489"/>
<evidence type="ECO:0000313" key="2">
    <source>
        <dbReference type="Proteomes" id="UP000230069"/>
    </source>
</evidence>
<accession>A0A2G5C489</accession>
<dbReference type="EMBL" id="KZ305116">
    <property type="protein sequence ID" value="PIA26108.1"/>
    <property type="molecule type" value="Genomic_DNA"/>
</dbReference>